<feature type="domain" description="Succinylglutamate desuccinylase/Aspartoacylase catalytic" evidence="5">
    <location>
        <begin position="52"/>
        <end position="157"/>
    </location>
</feature>
<evidence type="ECO:0000256" key="4">
    <source>
        <dbReference type="ARBA" id="ARBA00022833"/>
    </source>
</evidence>
<proteinExistence type="predicted"/>
<dbReference type="Gene3D" id="3.40.630.10">
    <property type="entry name" value="Zn peptidases"/>
    <property type="match status" value="1"/>
</dbReference>
<keyword evidence="7" id="KW-1185">Reference proteome</keyword>
<evidence type="ECO:0000313" key="6">
    <source>
        <dbReference type="EMBL" id="MFC0408603.1"/>
    </source>
</evidence>
<sequence>MSGADRSGERQAWHAQGWTLPHFPVRVPVPDLTPFLAGNVLPGVWSFAAPLPGPHVAVVALIHGNEIAGAAVLARWLHAGLRPECGRLSLIFANLAAFARFDPRDPIQSRYVDEDMNRVWARQVLEGPRRSEELRRARELLPLLLQVDVLLDLHSTLWPSAPLVLCGETARARSLALALGTPRDVVADGGHPEGRRLLEHARFADPDGKARALLAEGGQHWEPGTDTVLEQTATRLLTLCGQLPAPARPPPRGVAWQVTRRVVPRRRDFAFLRPFRGGDVIARRNTLIALDGEDEIRTPHDDCLLVLPGQAALPGQTAVRLARRVTA</sequence>
<gene>
    <name evidence="6" type="ORF">ACFFGY_10110</name>
</gene>
<protein>
    <submittedName>
        <fullName evidence="6">Succinylglutamate desuccinylase/aspartoacylase family protein</fullName>
    </submittedName>
</protein>
<keyword evidence="3" id="KW-0378">Hydrolase</keyword>
<dbReference type="Proteomes" id="UP001589865">
    <property type="component" value="Unassembled WGS sequence"/>
</dbReference>
<dbReference type="InterPro" id="IPR050178">
    <property type="entry name" value="AspA/AstE_fam"/>
</dbReference>
<dbReference type="Pfam" id="PF24827">
    <property type="entry name" value="AstE_AspA_cat"/>
    <property type="match status" value="1"/>
</dbReference>
<evidence type="ECO:0000256" key="2">
    <source>
        <dbReference type="ARBA" id="ARBA00022723"/>
    </source>
</evidence>
<dbReference type="SUPFAM" id="SSF53187">
    <property type="entry name" value="Zn-dependent exopeptidases"/>
    <property type="match status" value="1"/>
</dbReference>
<evidence type="ECO:0000259" key="5">
    <source>
        <dbReference type="Pfam" id="PF24827"/>
    </source>
</evidence>
<dbReference type="PANTHER" id="PTHR15162:SF7">
    <property type="entry name" value="SUCCINYLGLUTAMATE DESUCCINYLASE"/>
    <property type="match status" value="1"/>
</dbReference>
<accession>A0ABV6JS99</accession>
<dbReference type="EMBL" id="JBHLUN010000006">
    <property type="protein sequence ID" value="MFC0408603.1"/>
    <property type="molecule type" value="Genomic_DNA"/>
</dbReference>
<keyword evidence="2" id="KW-0479">Metal-binding</keyword>
<reference evidence="6 7" key="1">
    <citation type="submission" date="2024-09" db="EMBL/GenBank/DDBJ databases">
        <authorList>
            <person name="Sun Q."/>
            <person name="Mori K."/>
        </authorList>
    </citation>
    <scope>NUCLEOTIDE SEQUENCE [LARGE SCALE GENOMIC DNA]</scope>
    <source>
        <strain evidence="6 7">TBRC 5777</strain>
    </source>
</reference>
<evidence type="ECO:0000256" key="3">
    <source>
        <dbReference type="ARBA" id="ARBA00022801"/>
    </source>
</evidence>
<dbReference type="RefSeq" id="WP_377044353.1">
    <property type="nucleotide sequence ID" value="NZ_JBHLUN010000006.1"/>
</dbReference>
<name>A0ABV6JS99_9PROT</name>
<keyword evidence="4" id="KW-0862">Zinc</keyword>
<organism evidence="6 7">
    <name type="scientific">Roseomonas elaeocarpi</name>
    <dbReference type="NCBI Taxonomy" id="907779"/>
    <lineage>
        <taxon>Bacteria</taxon>
        <taxon>Pseudomonadati</taxon>
        <taxon>Pseudomonadota</taxon>
        <taxon>Alphaproteobacteria</taxon>
        <taxon>Acetobacterales</taxon>
        <taxon>Roseomonadaceae</taxon>
        <taxon>Roseomonas</taxon>
    </lineage>
</organism>
<dbReference type="PANTHER" id="PTHR15162">
    <property type="entry name" value="ASPARTOACYLASE"/>
    <property type="match status" value="1"/>
</dbReference>
<comment type="cofactor">
    <cofactor evidence="1">
        <name>Zn(2+)</name>
        <dbReference type="ChEBI" id="CHEBI:29105"/>
    </cofactor>
</comment>
<evidence type="ECO:0000256" key="1">
    <source>
        <dbReference type="ARBA" id="ARBA00001947"/>
    </source>
</evidence>
<comment type="caution">
    <text evidence="6">The sequence shown here is derived from an EMBL/GenBank/DDBJ whole genome shotgun (WGS) entry which is preliminary data.</text>
</comment>
<dbReference type="InterPro" id="IPR055438">
    <property type="entry name" value="AstE_AspA_cat"/>
</dbReference>
<evidence type="ECO:0000313" key="7">
    <source>
        <dbReference type="Proteomes" id="UP001589865"/>
    </source>
</evidence>